<proteinExistence type="predicted"/>
<dbReference type="OrthoDB" id="4113859at2759"/>
<dbReference type="RefSeq" id="XP_013318588.1">
    <property type="nucleotide sequence ID" value="XM_013463134.1"/>
</dbReference>
<organism evidence="1 2">
    <name type="scientific">Exophiala xenobiotica</name>
    <dbReference type="NCBI Taxonomy" id="348802"/>
    <lineage>
        <taxon>Eukaryota</taxon>
        <taxon>Fungi</taxon>
        <taxon>Dikarya</taxon>
        <taxon>Ascomycota</taxon>
        <taxon>Pezizomycotina</taxon>
        <taxon>Eurotiomycetes</taxon>
        <taxon>Chaetothyriomycetidae</taxon>
        <taxon>Chaetothyriales</taxon>
        <taxon>Herpotrichiellaceae</taxon>
        <taxon>Exophiala</taxon>
    </lineage>
</organism>
<reference evidence="1 2" key="1">
    <citation type="submission" date="2015-01" db="EMBL/GenBank/DDBJ databases">
        <title>The Genome Sequence of Exophiala xenobiotica CBS118157.</title>
        <authorList>
            <consortium name="The Broad Institute Genomics Platform"/>
            <person name="Cuomo C."/>
            <person name="de Hoog S."/>
            <person name="Gorbushina A."/>
            <person name="Stielow B."/>
            <person name="Teixiera M."/>
            <person name="Abouelleil A."/>
            <person name="Chapman S.B."/>
            <person name="Priest M."/>
            <person name="Young S.K."/>
            <person name="Wortman J."/>
            <person name="Nusbaum C."/>
            <person name="Birren B."/>
        </authorList>
    </citation>
    <scope>NUCLEOTIDE SEQUENCE [LARGE SCALE GENOMIC DNA]</scope>
    <source>
        <strain evidence="1 2">CBS 118157</strain>
    </source>
</reference>
<accession>A0A0D2FD99</accession>
<evidence type="ECO:0000313" key="2">
    <source>
        <dbReference type="Proteomes" id="UP000054342"/>
    </source>
</evidence>
<dbReference type="HOGENOM" id="CLU_1855296_0_0_1"/>
<keyword evidence="2" id="KW-1185">Reference proteome</keyword>
<dbReference type="AlphaFoldDB" id="A0A0D2FD99"/>
<evidence type="ECO:0000313" key="1">
    <source>
        <dbReference type="EMBL" id="KIW58004.1"/>
    </source>
</evidence>
<dbReference type="EMBL" id="KN847318">
    <property type="protein sequence ID" value="KIW58004.1"/>
    <property type="molecule type" value="Genomic_DNA"/>
</dbReference>
<dbReference type="Proteomes" id="UP000054342">
    <property type="component" value="Unassembled WGS sequence"/>
</dbReference>
<gene>
    <name evidence="1" type="ORF">PV05_02556</name>
</gene>
<protein>
    <submittedName>
        <fullName evidence="1">Uncharacterized protein</fullName>
    </submittedName>
</protein>
<dbReference type="GeneID" id="25324464"/>
<name>A0A0D2FD99_9EURO</name>
<sequence>MSSFSTFVMDVRRTLFPSVVMMLALTVFGILPTLVSATCPSTQSPFAPGWDTLLSTIVREMAGTLLTTSRSICTECCIFQFGLGSCGASTLWDGIVRDPGCNGIWPREQALGFPGIQGVDHVWISECTGAFTSCNLYSSPDCTGNQVMKIDNSANVCHSPGWYIFSFDCQID</sequence>